<feature type="compositionally biased region" description="Basic and acidic residues" evidence="1">
    <location>
        <begin position="25"/>
        <end position="34"/>
    </location>
</feature>
<evidence type="ECO:0000313" key="3">
    <source>
        <dbReference type="Proteomes" id="UP001162480"/>
    </source>
</evidence>
<protein>
    <submittedName>
        <fullName evidence="2">Uncharacterized protein</fullName>
    </submittedName>
</protein>
<dbReference type="EMBL" id="OX597815">
    <property type="protein sequence ID" value="CAI9718410.1"/>
    <property type="molecule type" value="Genomic_DNA"/>
</dbReference>
<name>A0AA36ALI7_OCTVU</name>
<feature type="region of interest" description="Disordered" evidence="1">
    <location>
        <begin position="25"/>
        <end position="44"/>
    </location>
</feature>
<dbReference type="AlphaFoldDB" id="A0AA36ALI7"/>
<evidence type="ECO:0000313" key="2">
    <source>
        <dbReference type="EMBL" id="CAI9718410.1"/>
    </source>
</evidence>
<organism evidence="2 3">
    <name type="scientific">Octopus vulgaris</name>
    <name type="common">Common octopus</name>
    <dbReference type="NCBI Taxonomy" id="6645"/>
    <lineage>
        <taxon>Eukaryota</taxon>
        <taxon>Metazoa</taxon>
        <taxon>Spiralia</taxon>
        <taxon>Lophotrochozoa</taxon>
        <taxon>Mollusca</taxon>
        <taxon>Cephalopoda</taxon>
        <taxon>Coleoidea</taxon>
        <taxon>Octopodiformes</taxon>
        <taxon>Octopoda</taxon>
        <taxon>Incirrata</taxon>
        <taxon>Octopodidae</taxon>
        <taxon>Octopus</taxon>
    </lineage>
</organism>
<evidence type="ECO:0000256" key="1">
    <source>
        <dbReference type="SAM" id="MobiDB-lite"/>
    </source>
</evidence>
<dbReference type="Proteomes" id="UP001162480">
    <property type="component" value="Chromosome 2"/>
</dbReference>
<sequence length="300" mass="35213">MSDEFVENMEEYFGVRMDMEGIRIGNEHSSDGENQRTGSAEEEVEIGSIKESNVVNWKGYGVDLWPMATTEDIERFPFRIEIENEKTLSVIVEGRKPNCYLSGTRGHIRKECPLYGFTVEKEMERNETIEEEKREKEKEQEDGKNSALKEKETTGKRQEKGKGSTLKENEKESTGKERKTQGRETIENEPKKEQRQEKEKGSTQKEKETTEKTQVRETTDRELKRQEKEKKESKKREREKSREENKEEISLKRKTKENTDILMKRAFLLLENLPANKAMANCIHNRNKQFSQDSSVLQYQ</sequence>
<gene>
    <name evidence="2" type="ORF">OCTVUL_1B002628</name>
</gene>
<proteinExistence type="predicted"/>
<reference evidence="2" key="1">
    <citation type="submission" date="2023-08" db="EMBL/GenBank/DDBJ databases">
        <authorList>
            <person name="Alioto T."/>
            <person name="Alioto T."/>
            <person name="Gomez Garrido J."/>
        </authorList>
    </citation>
    <scope>NUCLEOTIDE SEQUENCE</scope>
</reference>
<accession>A0AA36ALI7</accession>
<keyword evidence="3" id="KW-1185">Reference proteome</keyword>
<feature type="region of interest" description="Disordered" evidence="1">
    <location>
        <begin position="125"/>
        <end position="254"/>
    </location>
</feature>